<protein>
    <submittedName>
        <fullName evidence="2">Uncharacterized protein</fullName>
    </submittedName>
</protein>
<feature type="region of interest" description="Disordered" evidence="1">
    <location>
        <begin position="1"/>
        <end position="21"/>
    </location>
</feature>
<dbReference type="EMBL" id="BNBT01000005">
    <property type="protein sequence ID" value="GHE38777.1"/>
    <property type="molecule type" value="Genomic_DNA"/>
</dbReference>
<keyword evidence="3" id="KW-1185">Reference proteome</keyword>
<comment type="caution">
    <text evidence="2">The sequence shown here is derived from an EMBL/GenBank/DDBJ whole genome shotgun (WGS) entry which is preliminary data.</text>
</comment>
<accession>A0A918Z8U3</accession>
<reference evidence="2" key="1">
    <citation type="journal article" date="2014" name="Int. J. Syst. Evol. Microbiol.">
        <title>Complete genome sequence of Corynebacterium casei LMG S-19264T (=DSM 44701T), isolated from a smear-ripened cheese.</title>
        <authorList>
            <consortium name="US DOE Joint Genome Institute (JGI-PGF)"/>
            <person name="Walter F."/>
            <person name="Albersmeier A."/>
            <person name="Kalinowski J."/>
            <person name="Ruckert C."/>
        </authorList>
    </citation>
    <scope>NUCLEOTIDE SEQUENCE</scope>
    <source>
        <strain evidence="2">JCM 4784</strain>
    </source>
</reference>
<dbReference type="AlphaFoldDB" id="A0A918Z8U3"/>
<proteinExistence type="predicted"/>
<evidence type="ECO:0000313" key="3">
    <source>
        <dbReference type="Proteomes" id="UP000608024"/>
    </source>
</evidence>
<name>A0A918Z8U3_9ACTN</name>
<organism evidence="2 3">
    <name type="scientific">Streptomyces longispororuber</name>
    <dbReference type="NCBI Taxonomy" id="68230"/>
    <lineage>
        <taxon>Bacteria</taxon>
        <taxon>Bacillati</taxon>
        <taxon>Actinomycetota</taxon>
        <taxon>Actinomycetes</taxon>
        <taxon>Kitasatosporales</taxon>
        <taxon>Streptomycetaceae</taxon>
        <taxon>Streptomyces</taxon>
    </lineage>
</organism>
<evidence type="ECO:0000256" key="1">
    <source>
        <dbReference type="SAM" id="MobiDB-lite"/>
    </source>
</evidence>
<gene>
    <name evidence="2" type="ORF">GCM10018785_05400</name>
</gene>
<sequence>MAPQRLWAASSTSTSSSTFYASPSVRCPARWRVTLPDGRWTTVIAALTRDGGSLPTPDYLEV</sequence>
<feature type="compositionally biased region" description="Low complexity" evidence="1">
    <location>
        <begin position="8"/>
        <end position="21"/>
    </location>
</feature>
<evidence type="ECO:0000313" key="2">
    <source>
        <dbReference type="EMBL" id="GHE38777.1"/>
    </source>
</evidence>
<dbReference type="Proteomes" id="UP000608024">
    <property type="component" value="Unassembled WGS sequence"/>
</dbReference>
<dbReference type="RefSeq" id="WP_229925296.1">
    <property type="nucleotide sequence ID" value="NZ_BNBT01000005.1"/>
</dbReference>
<reference evidence="2" key="2">
    <citation type="submission" date="2020-09" db="EMBL/GenBank/DDBJ databases">
        <authorList>
            <person name="Sun Q."/>
            <person name="Ohkuma M."/>
        </authorList>
    </citation>
    <scope>NUCLEOTIDE SEQUENCE</scope>
    <source>
        <strain evidence="2">JCM 4784</strain>
    </source>
</reference>